<protein>
    <submittedName>
        <fullName evidence="1">Uncharacterized protein</fullName>
    </submittedName>
</protein>
<comment type="caution">
    <text evidence="1">The sequence shown here is derived from an EMBL/GenBank/DDBJ whole genome shotgun (WGS) entry which is preliminary data.</text>
</comment>
<sequence length="106" mass="11455">MTADPKAYSASDRETLASLTTAVGFDTTKIPPTEAAKYVEYARIQAIDAALRFSVGEGVTPTSSLGLRLTTNSSVEIWGEKDMKNFKCIDDGGTAKLEVVYMRLTV</sequence>
<dbReference type="AlphaFoldDB" id="A0A0F9M4X9"/>
<dbReference type="EMBL" id="LAZR01005340">
    <property type="protein sequence ID" value="KKN00739.1"/>
    <property type="molecule type" value="Genomic_DNA"/>
</dbReference>
<evidence type="ECO:0000313" key="1">
    <source>
        <dbReference type="EMBL" id="KKN00739.1"/>
    </source>
</evidence>
<reference evidence="1" key="1">
    <citation type="journal article" date="2015" name="Nature">
        <title>Complex archaea that bridge the gap between prokaryotes and eukaryotes.</title>
        <authorList>
            <person name="Spang A."/>
            <person name="Saw J.H."/>
            <person name="Jorgensen S.L."/>
            <person name="Zaremba-Niedzwiedzka K."/>
            <person name="Martijn J."/>
            <person name="Lind A.E."/>
            <person name="van Eijk R."/>
            <person name="Schleper C."/>
            <person name="Guy L."/>
            <person name="Ettema T.J."/>
        </authorList>
    </citation>
    <scope>NUCLEOTIDE SEQUENCE</scope>
</reference>
<proteinExistence type="predicted"/>
<name>A0A0F9M4X9_9ZZZZ</name>
<organism evidence="1">
    <name type="scientific">marine sediment metagenome</name>
    <dbReference type="NCBI Taxonomy" id="412755"/>
    <lineage>
        <taxon>unclassified sequences</taxon>
        <taxon>metagenomes</taxon>
        <taxon>ecological metagenomes</taxon>
    </lineage>
</organism>
<accession>A0A0F9M4X9</accession>
<gene>
    <name evidence="1" type="ORF">LCGC14_1134780</name>
</gene>